<dbReference type="GO" id="GO:0003676">
    <property type="term" value="F:nucleic acid binding"/>
    <property type="evidence" value="ECO:0007669"/>
    <property type="project" value="InterPro"/>
</dbReference>
<dbReference type="SMART" id="SM00343">
    <property type="entry name" value="ZnF_C2HC"/>
    <property type="match status" value="1"/>
</dbReference>
<dbReference type="InterPro" id="IPR054722">
    <property type="entry name" value="PolX-like_BBD"/>
</dbReference>
<dbReference type="EMBL" id="JRKL02004252">
    <property type="protein sequence ID" value="KAF3953029.1"/>
    <property type="molecule type" value="Genomic_DNA"/>
</dbReference>
<name>A0A8J4QU25_9ROSI</name>
<dbReference type="Gene3D" id="4.10.60.10">
    <property type="entry name" value="Zinc finger, CCHC-type"/>
    <property type="match status" value="1"/>
</dbReference>
<dbReference type="Gene3D" id="3.40.50.10140">
    <property type="entry name" value="Toll/interleukin-1 receptor homology (TIR) domain"/>
    <property type="match status" value="1"/>
</dbReference>
<evidence type="ECO:0000256" key="1">
    <source>
        <dbReference type="PROSITE-ProRule" id="PRU00047"/>
    </source>
</evidence>
<evidence type="ECO:0000313" key="5">
    <source>
        <dbReference type="Proteomes" id="UP000737018"/>
    </source>
</evidence>
<accession>A0A8J4QU25</accession>
<organism evidence="4 5">
    <name type="scientific">Castanea mollissima</name>
    <name type="common">Chinese chestnut</name>
    <dbReference type="NCBI Taxonomy" id="60419"/>
    <lineage>
        <taxon>Eukaryota</taxon>
        <taxon>Viridiplantae</taxon>
        <taxon>Streptophyta</taxon>
        <taxon>Embryophyta</taxon>
        <taxon>Tracheophyta</taxon>
        <taxon>Spermatophyta</taxon>
        <taxon>Magnoliopsida</taxon>
        <taxon>eudicotyledons</taxon>
        <taxon>Gunneridae</taxon>
        <taxon>Pentapetalae</taxon>
        <taxon>rosids</taxon>
        <taxon>fabids</taxon>
        <taxon>Fagales</taxon>
        <taxon>Fagaceae</taxon>
        <taxon>Castanea</taxon>
    </lineage>
</organism>
<dbReference type="InterPro" id="IPR001878">
    <property type="entry name" value="Znf_CCHC"/>
</dbReference>
<dbReference type="SUPFAM" id="SSF57756">
    <property type="entry name" value="Retrovirus zinc finger-like domains"/>
    <property type="match status" value="1"/>
</dbReference>
<evidence type="ECO:0000259" key="3">
    <source>
        <dbReference type="PROSITE" id="PS50158"/>
    </source>
</evidence>
<protein>
    <recommendedName>
        <fullName evidence="3">CCHC-type domain-containing protein</fullName>
    </recommendedName>
</protein>
<dbReference type="InterPro" id="IPR036875">
    <property type="entry name" value="Znf_CCHC_sf"/>
</dbReference>
<dbReference type="PROSITE" id="PS50158">
    <property type="entry name" value="ZF_CCHC"/>
    <property type="match status" value="1"/>
</dbReference>
<feature type="compositionally biased region" description="Basic and acidic residues" evidence="2">
    <location>
        <begin position="26"/>
        <end position="36"/>
    </location>
</feature>
<proteinExistence type="predicted"/>
<dbReference type="GO" id="GO:0007165">
    <property type="term" value="P:signal transduction"/>
    <property type="evidence" value="ECO:0007669"/>
    <property type="project" value="InterPro"/>
</dbReference>
<keyword evidence="1" id="KW-0862">Zinc</keyword>
<dbReference type="GO" id="GO:0008270">
    <property type="term" value="F:zinc ion binding"/>
    <property type="evidence" value="ECO:0007669"/>
    <property type="project" value="UniProtKB-KW"/>
</dbReference>
<sequence length="325" mass="36135">MSEKVSRVKEFTSKANVVEGGPFRPPQHDKKDDFKGKGKFHNKNGPNPQIQKKKGNCFICGKVGHYAATCRARGNFNNNKNNNKGSTSNKANVVQTEEIIAAVVCEAHLVTKVKGWVIDSACTRHISAFKEEFSSYTPMAEGTECVYVGDNRSVPVSGKGKKETFAEALLNGPTDKVNNWRTALKEAANLEGFHLEPERPEPDFIEEIVETIWNILYVESPTSTIPRCRQNDAPAAIKGRYFGRDLNGFYFVGFGLFETKTWVNVDGRSQFRFVFAKLSLRYVDDGYGELSEVDTDGGLCGFAARGFLSPPWPSSSDSRFWLGGF</sequence>
<dbReference type="InterPro" id="IPR000157">
    <property type="entry name" value="TIR_dom"/>
</dbReference>
<keyword evidence="1" id="KW-0479">Metal-binding</keyword>
<dbReference type="PANTHER" id="PTHR47592:SF27">
    <property type="entry name" value="OS08G0421700 PROTEIN"/>
    <property type="match status" value="1"/>
</dbReference>
<dbReference type="Proteomes" id="UP000737018">
    <property type="component" value="Unassembled WGS sequence"/>
</dbReference>
<dbReference type="AlphaFoldDB" id="A0A8J4QU25"/>
<dbReference type="Pfam" id="PF01582">
    <property type="entry name" value="TIR"/>
    <property type="match status" value="1"/>
</dbReference>
<comment type="caution">
    <text evidence="4">The sequence shown here is derived from an EMBL/GenBank/DDBJ whole genome shotgun (WGS) entry which is preliminary data.</text>
</comment>
<evidence type="ECO:0000313" key="4">
    <source>
        <dbReference type="EMBL" id="KAF3953029.1"/>
    </source>
</evidence>
<keyword evidence="5" id="KW-1185">Reference proteome</keyword>
<dbReference type="PANTHER" id="PTHR47592">
    <property type="entry name" value="PBF68 PROTEIN"/>
    <property type="match status" value="1"/>
</dbReference>
<feature type="compositionally biased region" description="Basic and acidic residues" evidence="2">
    <location>
        <begin position="1"/>
        <end position="12"/>
    </location>
</feature>
<keyword evidence="1" id="KW-0863">Zinc-finger</keyword>
<gene>
    <name evidence="4" type="ORF">CMV_021483</name>
</gene>
<feature type="domain" description="CCHC-type" evidence="3">
    <location>
        <begin position="57"/>
        <end position="71"/>
    </location>
</feature>
<feature type="region of interest" description="Disordered" evidence="2">
    <location>
        <begin position="1"/>
        <end position="49"/>
    </location>
</feature>
<dbReference type="InterPro" id="IPR035897">
    <property type="entry name" value="Toll_tir_struct_dom_sf"/>
</dbReference>
<dbReference type="Pfam" id="PF22936">
    <property type="entry name" value="Pol_BBD"/>
    <property type="match status" value="1"/>
</dbReference>
<evidence type="ECO:0000256" key="2">
    <source>
        <dbReference type="SAM" id="MobiDB-lite"/>
    </source>
</evidence>
<dbReference type="OrthoDB" id="1299405at2759"/>
<reference evidence="4" key="1">
    <citation type="submission" date="2020-03" db="EMBL/GenBank/DDBJ databases">
        <title>Castanea mollissima Vanexum genome sequencing.</title>
        <authorList>
            <person name="Staton M."/>
        </authorList>
    </citation>
    <scope>NUCLEOTIDE SEQUENCE</scope>
    <source>
        <tissue evidence="4">Leaf</tissue>
    </source>
</reference>